<protein>
    <submittedName>
        <fullName evidence="2">Uncharacterized protein</fullName>
    </submittedName>
</protein>
<proteinExistence type="predicted"/>
<organism evidence="2 3">
    <name type="scientific">Photobacterium aphoticum</name>
    <dbReference type="NCBI Taxonomy" id="754436"/>
    <lineage>
        <taxon>Bacteria</taxon>
        <taxon>Pseudomonadati</taxon>
        <taxon>Pseudomonadota</taxon>
        <taxon>Gammaproteobacteria</taxon>
        <taxon>Vibrionales</taxon>
        <taxon>Vibrionaceae</taxon>
        <taxon>Photobacterium</taxon>
    </lineage>
</organism>
<accession>A0A090QKC9</accession>
<keyword evidence="1" id="KW-0812">Transmembrane</keyword>
<feature type="transmembrane region" description="Helical" evidence="1">
    <location>
        <begin position="12"/>
        <end position="35"/>
    </location>
</feature>
<dbReference type="AlphaFoldDB" id="A0A090QKC9"/>
<keyword evidence="1" id="KW-0472">Membrane</keyword>
<dbReference type="STRING" id="754436.JCM19237_5167"/>
<dbReference type="EMBL" id="BBMN01000001">
    <property type="protein sequence ID" value="GAL02274.1"/>
    <property type="molecule type" value="Genomic_DNA"/>
</dbReference>
<reference evidence="2 3" key="1">
    <citation type="journal article" date="2014" name="Genome Announc.">
        <title>Draft Genome Sequences of Two Vibrionaceae Species, Vibrio ponticus C121 and Photobacterium aphoticum C119, Isolated as Coral Reef Microbiota.</title>
        <authorList>
            <person name="Al-saari N."/>
            <person name="Meirelles P.M."/>
            <person name="Mino S."/>
            <person name="Suda W."/>
            <person name="Oshima K."/>
            <person name="Hattori M."/>
            <person name="Ohkuma M."/>
            <person name="Thompson F.L."/>
            <person name="Gomez-Gil B."/>
            <person name="Sawabe T."/>
            <person name="Sawabe T."/>
        </authorList>
    </citation>
    <scope>NUCLEOTIDE SEQUENCE [LARGE SCALE GENOMIC DNA]</scope>
    <source>
        <strain evidence="2 3">JCM 19237</strain>
    </source>
</reference>
<keyword evidence="1" id="KW-1133">Transmembrane helix</keyword>
<comment type="caution">
    <text evidence="2">The sequence shown here is derived from an EMBL/GenBank/DDBJ whole genome shotgun (WGS) entry which is preliminary data.</text>
</comment>
<gene>
    <name evidence="2" type="ORF">JCM19237_5167</name>
</gene>
<evidence type="ECO:0000313" key="2">
    <source>
        <dbReference type="EMBL" id="GAL02274.1"/>
    </source>
</evidence>
<dbReference type="Proteomes" id="UP000029227">
    <property type="component" value="Unassembled WGS sequence"/>
</dbReference>
<evidence type="ECO:0000313" key="3">
    <source>
        <dbReference type="Proteomes" id="UP000029227"/>
    </source>
</evidence>
<sequence length="37" mass="4028">MMPEASAAWLTSGAHIIMQLMSAATGFIFIMNLLAMR</sequence>
<name>A0A090QKC9_9GAMM</name>
<evidence type="ECO:0000256" key="1">
    <source>
        <dbReference type="SAM" id="Phobius"/>
    </source>
</evidence>